<dbReference type="InterPro" id="IPR046956">
    <property type="entry name" value="RLP23-like"/>
</dbReference>
<evidence type="ECO:0000256" key="1">
    <source>
        <dbReference type="ARBA" id="ARBA00004479"/>
    </source>
</evidence>
<dbReference type="SUPFAM" id="SSF52058">
    <property type="entry name" value="L domain-like"/>
    <property type="match status" value="1"/>
</dbReference>
<gene>
    <name evidence="7" type="ORF">ACH5RR_001785</name>
</gene>
<dbReference type="GO" id="GO:0016020">
    <property type="term" value="C:membrane"/>
    <property type="evidence" value="ECO:0007669"/>
    <property type="project" value="UniProtKB-SubCell"/>
</dbReference>
<evidence type="ECO:0000256" key="3">
    <source>
        <dbReference type="ARBA" id="ARBA00022729"/>
    </source>
</evidence>
<keyword evidence="6" id="KW-0325">Glycoprotein</keyword>
<evidence type="ECO:0000256" key="6">
    <source>
        <dbReference type="ARBA" id="ARBA00023180"/>
    </source>
</evidence>
<sequence>MLGLRSWNLGPRFPSWLRSQRKIQYLDLSSTGISETIPTWLWMLSTDFMFLNLSNNQFQELCHQNSLRIIDVSNNKFFGAIPRCVKNFTSMTREKNVLLDAQITGNYTDTDYIPSENLANKGNEYDYGAVLSFFTNIDLSNNYFSSNIPDELTSLLELKSLNL</sequence>
<name>A0ABD3B4N5_9GENT</name>
<dbReference type="Gene3D" id="3.80.10.10">
    <property type="entry name" value="Ribonuclease Inhibitor"/>
    <property type="match status" value="1"/>
</dbReference>
<dbReference type="InterPro" id="IPR001611">
    <property type="entry name" value="Leu-rich_rpt"/>
</dbReference>
<dbReference type="InterPro" id="IPR032675">
    <property type="entry name" value="LRR_dom_sf"/>
</dbReference>
<dbReference type="PANTHER" id="PTHR48063">
    <property type="entry name" value="LRR RECEPTOR-LIKE KINASE"/>
    <property type="match status" value="1"/>
</dbReference>
<reference evidence="7 8" key="1">
    <citation type="submission" date="2024-11" db="EMBL/GenBank/DDBJ databases">
        <title>A near-complete genome assembly of Cinchona calisaya.</title>
        <authorList>
            <person name="Lian D.C."/>
            <person name="Zhao X.W."/>
            <person name="Wei L."/>
        </authorList>
    </citation>
    <scope>NUCLEOTIDE SEQUENCE [LARGE SCALE GENOMIC DNA]</scope>
    <source>
        <tissue evidence="7">Nenye</tissue>
    </source>
</reference>
<comment type="subcellular location">
    <subcellularLocation>
        <location evidence="1">Membrane</location>
        <topology evidence="1">Single-pass type I membrane protein</topology>
    </subcellularLocation>
</comment>
<dbReference type="EMBL" id="JBJUIK010000001">
    <property type="protein sequence ID" value="KAL3538419.1"/>
    <property type="molecule type" value="Genomic_DNA"/>
</dbReference>
<proteinExistence type="predicted"/>
<dbReference type="Pfam" id="PF00560">
    <property type="entry name" value="LRR_1"/>
    <property type="match status" value="3"/>
</dbReference>
<dbReference type="Proteomes" id="UP001630127">
    <property type="component" value="Unassembled WGS sequence"/>
</dbReference>
<evidence type="ECO:0000313" key="8">
    <source>
        <dbReference type="Proteomes" id="UP001630127"/>
    </source>
</evidence>
<keyword evidence="8" id="KW-1185">Reference proteome</keyword>
<dbReference type="AlphaFoldDB" id="A0ABD3B4N5"/>
<dbReference type="PANTHER" id="PTHR48063:SF98">
    <property type="entry name" value="LRR RECEPTOR-LIKE SERINE_THREONINE-PROTEIN KINASE FLS2"/>
    <property type="match status" value="1"/>
</dbReference>
<keyword evidence="3" id="KW-0732">Signal</keyword>
<organism evidence="7 8">
    <name type="scientific">Cinchona calisaya</name>
    <dbReference type="NCBI Taxonomy" id="153742"/>
    <lineage>
        <taxon>Eukaryota</taxon>
        <taxon>Viridiplantae</taxon>
        <taxon>Streptophyta</taxon>
        <taxon>Embryophyta</taxon>
        <taxon>Tracheophyta</taxon>
        <taxon>Spermatophyta</taxon>
        <taxon>Magnoliopsida</taxon>
        <taxon>eudicotyledons</taxon>
        <taxon>Gunneridae</taxon>
        <taxon>Pentapetalae</taxon>
        <taxon>asterids</taxon>
        <taxon>lamiids</taxon>
        <taxon>Gentianales</taxon>
        <taxon>Rubiaceae</taxon>
        <taxon>Cinchonoideae</taxon>
        <taxon>Cinchoneae</taxon>
        <taxon>Cinchona</taxon>
    </lineage>
</organism>
<keyword evidence="4" id="KW-1133">Transmembrane helix</keyword>
<keyword evidence="2" id="KW-0812">Transmembrane</keyword>
<evidence type="ECO:0000256" key="2">
    <source>
        <dbReference type="ARBA" id="ARBA00022692"/>
    </source>
</evidence>
<evidence type="ECO:0000256" key="5">
    <source>
        <dbReference type="ARBA" id="ARBA00023136"/>
    </source>
</evidence>
<evidence type="ECO:0000256" key="4">
    <source>
        <dbReference type="ARBA" id="ARBA00022989"/>
    </source>
</evidence>
<accession>A0ABD3B4N5</accession>
<protein>
    <submittedName>
        <fullName evidence="7">Uncharacterized protein</fullName>
    </submittedName>
</protein>
<evidence type="ECO:0000313" key="7">
    <source>
        <dbReference type="EMBL" id="KAL3538419.1"/>
    </source>
</evidence>
<comment type="caution">
    <text evidence="7">The sequence shown here is derived from an EMBL/GenBank/DDBJ whole genome shotgun (WGS) entry which is preliminary data.</text>
</comment>
<keyword evidence="5" id="KW-0472">Membrane</keyword>